<dbReference type="InterPro" id="IPR023296">
    <property type="entry name" value="Glyco_hydro_beta-prop_sf"/>
</dbReference>
<dbReference type="Proteomes" id="UP000077266">
    <property type="component" value="Unassembled WGS sequence"/>
</dbReference>
<accession>A0A165F8S0</accession>
<gene>
    <name evidence="6" type="ORF">EXIGLDRAFT_696572</name>
</gene>
<reference evidence="6 7" key="1">
    <citation type="journal article" date="2016" name="Mol. Biol. Evol.">
        <title>Comparative Genomics of Early-Diverging Mushroom-Forming Fungi Provides Insights into the Origins of Lignocellulose Decay Capabilities.</title>
        <authorList>
            <person name="Nagy L.G."/>
            <person name="Riley R."/>
            <person name="Tritt A."/>
            <person name="Adam C."/>
            <person name="Daum C."/>
            <person name="Floudas D."/>
            <person name="Sun H."/>
            <person name="Yadav J.S."/>
            <person name="Pangilinan J."/>
            <person name="Larsson K.H."/>
            <person name="Matsuura K."/>
            <person name="Barry K."/>
            <person name="Labutti K."/>
            <person name="Kuo R."/>
            <person name="Ohm R.A."/>
            <person name="Bhattacharya S.S."/>
            <person name="Shirouzu T."/>
            <person name="Yoshinaga Y."/>
            <person name="Martin F.M."/>
            <person name="Grigoriev I.V."/>
            <person name="Hibbett D.S."/>
        </authorList>
    </citation>
    <scope>NUCLEOTIDE SEQUENCE [LARGE SCALE GENOMIC DNA]</scope>
    <source>
        <strain evidence="6 7">HHB12029</strain>
    </source>
</reference>
<dbReference type="Pfam" id="PF04616">
    <property type="entry name" value="Glyco_hydro_43"/>
    <property type="match status" value="1"/>
</dbReference>
<keyword evidence="7" id="KW-1185">Reference proteome</keyword>
<evidence type="ECO:0000313" key="6">
    <source>
        <dbReference type="EMBL" id="KZV88590.1"/>
    </source>
</evidence>
<keyword evidence="3 4" id="KW-0326">Glycosidase</keyword>
<dbReference type="GO" id="GO:0005975">
    <property type="term" value="P:carbohydrate metabolic process"/>
    <property type="evidence" value="ECO:0007669"/>
    <property type="project" value="InterPro"/>
</dbReference>
<keyword evidence="2 4" id="KW-0378">Hydrolase</keyword>
<dbReference type="GO" id="GO:0004553">
    <property type="term" value="F:hydrolase activity, hydrolyzing O-glycosyl compounds"/>
    <property type="evidence" value="ECO:0007669"/>
    <property type="project" value="InterPro"/>
</dbReference>
<evidence type="ECO:0000256" key="4">
    <source>
        <dbReference type="RuleBase" id="RU361187"/>
    </source>
</evidence>
<dbReference type="SUPFAM" id="SSF75005">
    <property type="entry name" value="Arabinanase/levansucrase/invertase"/>
    <property type="match status" value="1"/>
</dbReference>
<organism evidence="6 7">
    <name type="scientific">Exidia glandulosa HHB12029</name>
    <dbReference type="NCBI Taxonomy" id="1314781"/>
    <lineage>
        <taxon>Eukaryota</taxon>
        <taxon>Fungi</taxon>
        <taxon>Dikarya</taxon>
        <taxon>Basidiomycota</taxon>
        <taxon>Agaricomycotina</taxon>
        <taxon>Agaricomycetes</taxon>
        <taxon>Auriculariales</taxon>
        <taxon>Exidiaceae</taxon>
        <taxon>Exidia</taxon>
    </lineage>
</organism>
<comment type="similarity">
    <text evidence="1 4">Belongs to the glycosyl hydrolase 43 family.</text>
</comment>
<dbReference type="EMBL" id="KV426096">
    <property type="protein sequence ID" value="KZV88590.1"/>
    <property type="molecule type" value="Genomic_DNA"/>
</dbReference>
<feature type="chain" id="PRO_5007857606" evidence="5">
    <location>
        <begin position="18"/>
        <end position="299"/>
    </location>
</feature>
<evidence type="ECO:0000256" key="5">
    <source>
        <dbReference type="SAM" id="SignalP"/>
    </source>
</evidence>
<dbReference type="OrthoDB" id="19657at2759"/>
<feature type="signal peptide" evidence="5">
    <location>
        <begin position="1"/>
        <end position="17"/>
    </location>
</feature>
<dbReference type="AlphaFoldDB" id="A0A165F8S0"/>
<name>A0A165F8S0_EXIGL</name>
<evidence type="ECO:0000256" key="1">
    <source>
        <dbReference type="ARBA" id="ARBA00009865"/>
    </source>
</evidence>
<evidence type="ECO:0000313" key="7">
    <source>
        <dbReference type="Proteomes" id="UP000077266"/>
    </source>
</evidence>
<protein>
    <submittedName>
        <fullName evidence="6">Arabinosidase</fullName>
    </submittedName>
</protein>
<dbReference type="STRING" id="1314781.A0A165F8S0"/>
<dbReference type="InParanoid" id="A0A165F8S0"/>
<sequence>MLSLLLFVLGFVSAVFAAPSNETSPLAKRQVNARYIWTAFTSNSESNLYVYTSADATTWTLLAGPTYTPPANLIRDPSVLYHTDGKYYIAYTTNWSGQDFAIASSTDAKTWTLHASISTKSSVISPVNTWAPEWFKDPKDGKIKIVVSLSTGSYGPFKPYVYTANDSTLKSFSGPVVMSGIPGDGLGYIDSFPVYLNNQYHLFTKHESNGTKYIEHAVASALTGPYTFAQTGNFAGWGHAEGPCITTLPDGTFRLFADGFDSGKYIYSDSKDLYTWSAYKTLSGGLSGFVRHGTVLKQW</sequence>
<evidence type="ECO:0000256" key="3">
    <source>
        <dbReference type="ARBA" id="ARBA00023295"/>
    </source>
</evidence>
<keyword evidence="5" id="KW-0732">Signal</keyword>
<proteinExistence type="inferred from homology"/>
<dbReference type="InterPro" id="IPR006710">
    <property type="entry name" value="Glyco_hydro_43"/>
</dbReference>
<evidence type="ECO:0000256" key="2">
    <source>
        <dbReference type="ARBA" id="ARBA00022801"/>
    </source>
</evidence>
<dbReference type="Gene3D" id="2.115.10.20">
    <property type="entry name" value="Glycosyl hydrolase domain, family 43"/>
    <property type="match status" value="1"/>
</dbReference>